<dbReference type="Proteomes" id="UP000005356">
    <property type="component" value="Unassembled WGS sequence"/>
</dbReference>
<organism evidence="3 4">
    <name type="scientific">Streptococcus porcinus str. Jelinkova 176</name>
    <dbReference type="NCBI Taxonomy" id="873448"/>
    <lineage>
        <taxon>Bacteria</taxon>
        <taxon>Bacillati</taxon>
        <taxon>Bacillota</taxon>
        <taxon>Bacilli</taxon>
        <taxon>Lactobacillales</taxon>
        <taxon>Streptococcaceae</taxon>
        <taxon>Streptococcus</taxon>
    </lineage>
</organism>
<keyword evidence="1" id="KW-0175">Coiled coil</keyword>
<feature type="coiled-coil region" evidence="1">
    <location>
        <begin position="107"/>
        <end position="179"/>
    </location>
</feature>
<name>A0ABP2L0T3_STRPO</name>
<dbReference type="Pfam" id="PF02986">
    <property type="entry name" value="Fn_bind"/>
    <property type="match status" value="6"/>
</dbReference>
<dbReference type="EMBL" id="AEUU02000001">
    <property type="protein sequence ID" value="EGJ27860.1"/>
    <property type="molecule type" value="Genomic_DNA"/>
</dbReference>
<dbReference type="RefSeq" id="WP_003085217.1">
    <property type="nucleotide sequence ID" value="NZ_AEUU02000001.1"/>
</dbReference>
<reference evidence="3 4" key="1">
    <citation type="journal article" date="2014" name="Int. J. Syst. Evol. Microbiol.">
        <title>Phylogenomics and the dynamic genome evolution of the genus Streptococcus.</title>
        <authorList>
            <consortium name="The Broad Institute Genome Sequencing Platform"/>
            <person name="Richards V.P."/>
            <person name="Palmer S.R."/>
            <person name="Pavinski Bitar P.D."/>
            <person name="Qin X."/>
            <person name="Weinstock G.M."/>
            <person name="Highlander S.K."/>
            <person name="Town C.D."/>
            <person name="Burne R.A."/>
            <person name="Stanhope M.J."/>
        </authorList>
    </citation>
    <scope>NUCLEOTIDE SEQUENCE [LARGE SCALE GENOMIC DNA]</scope>
    <source>
        <strain evidence="3 4">Jelinkova 176</strain>
    </source>
</reference>
<protein>
    <submittedName>
        <fullName evidence="3">Gram-positive signal peptide protein, YSIRK family</fullName>
    </submittedName>
</protein>
<comment type="caution">
    <text evidence="3">The sequence shown here is derived from an EMBL/GenBank/DDBJ whole genome shotgun (WGS) entry which is preliminary data.</text>
</comment>
<proteinExistence type="predicted"/>
<evidence type="ECO:0000313" key="4">
    <source>
        <dbReference type="Proteomes" id="UP000005356"/>
    </source>
</evidence>
<sequence length="1004" mass="112524">MCFLKNNYRYALRKTSFGLLSVAWLSFFLVTNQVSADEISSNVANNTSSQVLANDSIKDLEVALNRSNDVKSLEEKYQAEGFQVSLTEDEISYPGAHAAEKIATEINQTYDQQQKQIEAEVASYNAKVAEEEAKQKQYQEELALYQEQVKEKARIEAVNDQKKINYQNAQEAYIEAEKNLGEEYQFTNEDKKTVSNGNSNPLKLYGELDQEKKNSIDYYKGLKVKADLDALDAHSLQESITWNKNTTFEKVNGNFKVSTGTELKDETKRISHTIKLTGYNINDSFVLKNVGKIETGDRLDLKVTITKIGEGYGQKKDDGSYTVEQALYIGKEFEKLKEASGSIEFIYRNHKDMGFKFEFLVNNKPTKILITQVIGDIDLGQKIQFDFGKDGKKLFSVPQDSKITNNNETFTSAANFNVQNFDKTPEGTMLAVGVGTEMNYHHFTEASYYQYTNNNYEVLSQLTEAEFDKEKLALMAGTSTAAPGQKRVGGILFSLFGNSVKLNEVVKPEPPTYEQVLEPQVPTPPEKITIEKPKLSLKSFRLVPMLEAETAFDIETGDWPKENLSDPSLPEDPIINDSLLPTEDDGQVNMSEIELIFGNSDFIDVFEDTATEVIGGSNSGALSIQENSDPIYEETYDSEPSLELGQSFLIEESEDTQFDINGFLGDEVIEEDTEIPVYQSGQQSDIIEFSEDSQPVLTGFSGDEVIEEGSQVPVYQFGMQTEVIEFSEDSQPVLTGFSGDEVIEEDSQVPVYQFGMQTEVIEFSEDSQPVLTGFSGDEVIEEDSQVPVYQFGMQTEVIEFSEDSQPVLTGFSGDEVIEEDSQVPVYQFGMQTEVIEFSEDSQPVLIGFSGDEVIEEDSQVPVYQFGMQTEVIEFSEDSQPVLTGFSGDEVIEEDTERPIHHFGMHLESIEFSEDSQPVLTGFSDDEIIEEDSIIQEEKLVTKQSQSEDKNHFNKANNQATQVVKTEKVNLPMTGEKAESKLVALIFIVMSLGGLLSQTFKNRQS</sequence>
<feature type="signal peptide" evidence="2">
    <location>
        <begin position="1"/>
        <end position="36"/>
    </location>
</feature>
<evidence type="ECO:0000256" key="1">
    <source>
        <dbReference type="SAM" id="Coils"/>
    </source>
</evidence>
<keyword evidence="2" id="KW-0732">Signal</keyword>
<evidence type="ECO:0000256" key="2">
    <source>
        <dbReference type="SAM" id="SignalP"/>
    </source>
</evidence>
<gene>
    <name evidence="3" type="ORF">STRPO_1835</name>
</gene>
<accession>A0ABP2L0T3</accession>
<feature type="chain" id="PRO_5046810011" evidence="2">
    <location>
        <begin position="37"/>
        <end position="1004"/>
    </location>
</feature>
<keyword evidence="4" id="KW-1185">Reference proteome</keyword>
<dbReference type="InterPro" id="IPR004237">
    <property type="entry name" value="Fibron_repeat-bd"/>
</dbReference>
<evidence type="ECO:0000313" key="3">
    <source>
        <dbReference type="EMBL" id="EGJ27860.1"/>
    </source>
</evidence>